<dbReference type="Pfam" id="PF18293">
    <property type="entry name" value="Caprin-1_dimer"/>
    <property type="match status" value="1"/>
</dbReference>
<evidence type="ECO:0000256" key="1">
    <source>
        <dbReference type="ARBA" id="ARBA00007950"/>
    </source>
</evidence>
<reference evidence="5" key="1">
    <citation type="journal article" date="2017" name="bioRxiv">
        <title>Comparative analysis of the genomes of Stylophora pistillata and Acropora digitifera provides evidence for extensive differences between species of corals.</title>
        <authorList>
            <person name="Voolstra C.R."/>
            <person name="Li Y."/>
            <person name="Liew Y.J."/>
            <person name="Baumgarten S."/>
            <person name="Zoccola D."/>
            <person name="Flot J.-F."/>
            <person name="Tambutte S."/>
            <person name="Allemand D."/>
            <person name="Aranda M."/>
        </authorList>
    </citation>
    <scope>NUCLEOTIDE SEQUENCE [LARGE SCALE GENOMIC DNA]</scope>
</reference>
<dbReference type="GO" id="GO:0005737">
    <property type="term" value="C:cytoplasm"/>
    <property type="evidence" value="ECO:0007669"/>
    <property type="project" value="TreeGrafter"/>
</dbReference>
<dbReference type="AlphaFoldDB" id="A0A2B4SKV5"/>
<name>A0A2B4SKV5_STYPI</name>
<dbReference type="STRING" id="50429.A0A2B4SKV5"/>
<gene>
    <name evidence="4" type="primary">Caprin1</name>
    <name evidence="4" type="ORF">AWC38_SpisGene6232</name>
</gene>
<evidence type="ECO:0000256" key="2">
    <source>
        <dbReference type="SAM" id="MobiDB-lite"/>
    </source>
</evidence>
<proteinExistence type="inferred from homology"/>
<feature type="compositionally biased region" description="Gly residues" evidence="2">
    <location>
        <begin position="401"/>
        <end position="415"/>
    </location>
</feature>
<feature type="compositionally biased region" description="Polar residues" evidence="2">
    <location>
        <begin position="255"/>
        <end position="281"/>
    </location>
</feature>
<dbReference type="Proteomes" id="UP000225706">
    <property type="component" value="Unassembled WGS sequence"/>
</dbReference>
<dbReference type="PANTHER" id="PTHR22922">
    <property type="entry name" value="GPI-ANCHORED PROTEIN P137"/>
    <property type="match status" value="1"/>
</dbReference>
<sequence>MPSASSQSSMQITTQMENNDLTKNVLSLLEKKVRNLEKRKGKLDGYKKLVDAGQSLNDDQKLAVGQLNQVEQNLEFARDLQKNITQICNEHQKLQKKLAKRDQAAQAAAQRDGDITKVCQVLELQSLMDNLSEDVRVDFLNGTNGALVVSEESFVQIDEFYKLITPSADAEEPMKEQQMAASLHIVKFLEGSPDSVVDTTYKALNELVTSIKKCDYFEQSQGNDDKDEEEEEEEEVAAEGENNEDQEGSGDDNTTETQSQTVESANGPSDTQVNGGNNTATKVKDGGNVAMFVSNEHGLNFLSESEVESKPPAPAELPPALEKQSEQAPPENNASRDEGWKDPGGEGTPGNQGDDAGFDTVHHSNGFSRGGRGGRGGFRRGDGYNRRGGPPGERGNRRGRGGYGGPPRGGRGGYGQQDHRYGGPSGRGSRGGPRGGPRGDRGGRRGGGPPQ</sequence>
<feature type="domain" description="Caprin-1 dimerization" evidence="3">
    <location>
        <begin position="109"/>
        <end position="218"/>
    </location>
</feature>
<feature type="region of interest" description="Disordered" evidence="2">
    <location>
        <begin position="219"/>
        <end position="289"/>
    </location>
</feature>
<feature type="compositionally biased region" description="Acidic residues" evidence="2">
    <location>
        <begin position="225"/>
        <end position="254"/>
    </location>
</feature>
<feature type="compositionally biased region" description="Basic and acidic residues" evidence="2">
    <location>
        <begin position="334"/>
        <end position="344"/>
    </location>
</feature>
<protein>
    <submittedName>
        <fullName evidence="4">Caprin-1</fullName>
    </submittedName>
</protein>
<evidence type="ECO:0000259" key="3">
    <source>
        <dbReference type="Pfam" id="PF18293"/>
    </source>
</evidence>
<dbReference type="InterPro" id="IPR041637">
    <property type="entry name" value="Caprin-1_dimer"/>
</dbReference>
<feature type="region of interest" description="Disordered" evidence="2">
    <location>
        <begin position="302"/>
        <end position="451"/>
    </location>
</feature>
<comment type="similarity">
    <text evidence="1">Belongs to the caprin family.</text>
</comment>
<organism evidence="4 5">
    <name type="scientific">Stylophora pistillata</name>
    <name type="common">Smooth cauliflower coral</name>
    <dbReference type="NCBI Taxonomy" id="50429"/>
    <lineage>
        <taxon>Eukaryota</taxon>
        <taxon>Metazoa</taxon>
        <taxon>Cnidaria</taxon>
        <taxon>Anthozoa</taxon>
        <taxon>Hexacorallia</taxon>
        <taxon>Scleractinia</taxon>
        <taxon>Astrocoeniina</taxon>
        <taxon>Pocilloporidae</taxon>
        <taxon>Stylophora</taxon>
    </lineage>
</organism>
<evidence type="ECO:0000313" key="5">
    <source>
        <dbReference type="Proteomes" id="UP000225706"/>
    </source>
</evidence>
<keyword evidence="5" id="KW-1185">Reference proteome</keyword>
<feature type="compositionally biased region" description="Gly residues" evidence="2">
    <location>
        <begin position="423"/>
        <end position="436"/>
    </location>
</feature>
<dbReference type="InterPro" id="IPR028816">
    <property type="entry name" value="Caprin"/>
</dbReference>
<dbReference type="GO" id="GO:0003723">
    <property type="term" value="F:RNA binding"/>
    <property type="evidence" value="ECO:0007669"/>
    <property type="project" value="TreeGrafter"/>
</dbReference>
<accession>A0A2B4SKV5</accession>
<evidence type="ECO:0000313" key="4">
    <source>
        <dbReference type="EMBL" id="PFX29055.1"/>
    </source>
</evidence>
<dbReference type="OrthoDB" id="10062814at2759"/>
<comment type="caution">
    <text evidence="4">The sequence shown here is derived from an EMBL/GenBank/DDBJ whole genome shotgun (WGS) entry which is preliminary data.</text>
</comment>
<dbReference type="PANTHER" id="PTHR22922:SF19">
    <property type="entry name" value="CAPRIN HOMOLOG"/>
    <property type="match status" value="1"/>
</dbReference>
<dbReference type="EMBL" id="LSMT01000072">
    <property type="protein sequence ID" value="PFX29055.1"/>
    <property type="molecule type" value="Genomic_DNA"/>
</dbReference>